<sequence>MLYLSDHRLVQCGLDLPLPKVASKILTYRCLSTISVDDLLQDAANVNWNDVNSFGDVNEQLNWLNDAIIQLYNKHAPLKIIVLKKNYKPYITHTIKAMIRLKRKAYRRYCRSNNSVHLEYYKDLRNYVSFAIKSEKKAFIQYKTRLYRNSPAKLW</sequence>
<name>A0A9P0L1J9_ACAOB</name>
<keyword evidence="2" id="KW-1185">Reference proteome</keyword>
<reference evidence="1" key="1">
    <citation type="submission" date="2022-03" db="EMBL/GenBank/DDBJ databases">
        <authorList>
            <person name="Sayadi A."/>
        </authorList>
    </citation>
    <scope>NUCLEOTIDE SEQUENCE</scope>
</reference>
<protein>
    <submittedName>
        <fullName evidence="1">Uncharacterized protein</fullName>
    </submittedName>
</protein>
<proteinExistence type="predicted"/>
<accession>A0A9P0L1J9</accession>
<organism evidence="1 2">
    <name type="scientific">Acanthoscelides obtectus</name>
    <name type="common">Bean weevil</name>
    <name type="synonym">Bruchus obtectus</name>
    <dbReference type="NCBI Taxonomy" id="200917"/>
    <lineage>
        <taxon>Eukaryota</taxon>
        <taxon>Metazoa</taxon>
        <taxon>Ecdysozoa</taxon>
        <taxon>Arthropoda</taxon>
        <taxon>Hexapoda</taxon>
        <taxon>Insecta</taxon>
        <taxon>Pterygota</taxon>
        <taxon>Neoptera</taxon>
        <taxon>Endopterygota</taxon>
        <taxon>Coleoptera</taxon>
        <taxon>Polyphaga</taxon>
        <taxon>Cucujiformia</taxon>
        <taxon>Chrysomeloidea</taxon>
        <taxon>Chrysomelidae</taxon>
        <taxon>Bruchinae</taxon>
        <taxon>Bruchini</taxon>
        <taxon>Acanthoscelides</taxon>
    </lineage>
</organism>
<dbReference type="AlphaFoldDB" id="A0A9P0L1J9"/>
<dbReference type="EMBL" id="CAKOFQ010007020">
    <property type="protein sequence ID" value="CAH1987499.1"/>
    <property type="molecule type" value="Genomic_DNA"/>
</dbReference>
<gene>
    <name evidence="1" type="ORF">ACAOBT_LOCUS17877</name>
</gene>
<dbReference type="OrthoDB" id="6781885at2759"/>
<dbReference type="Proteomes" id="UP001152888">
    <property type="component" value="Unassembled WGS sequence"/>
</dbReference>
<evidence type="ECO:0000313" key="2">
    <source>
        <dbReference type="Proteomes" id="UP001152888"/>
    </source>
</evidence>
<comment type="caution">
    <text evidence="1">The sequence shown here is derived from an EMBL/GenBank/DDBJ whole genome shotgun (WGS) entry which is preliminary data.</text>
</comment>
<evidence type="ECO:0000313" key="1">
    <source>
        <dbReference type="EMBL" id="CAH1987499.1"/>
    </source>
</evidence>